<dbReference type="NCBIfam" id="TIGR00116">
    <property type="entry name" value="tsf"/>
    <property type="match status" value="1"/>
</dbReference>
<evidence type="ECO:0000256" key="8">
    <source>
        <dbReference type="RuleBase" id="RU000642"/>
    </source>
</evidence>
<evidence type="ECO:0000256" key="6">
    <source>
        <dbReference type="ARBA" id="ARBA00022917"/>
    </source>
</evidence>
<dbReference type="InterPro" id="IPR036402">
    <property type="entry name" value="EF-Ts_dimer_sf"/>
</dbReference>
<dbReference type="FunFam" id="1.10.286.20:FF:000001">
    <property type="entry name" value="Elongation factor Ts"/>
    <property type="match status" value="1"/>
</dbReference>
<gene>
    <name evidence="7 11" type="primary">tsf</name>
    <name evidence="11" type="ORF">ERCICURV3402_191</name>
</gene>
<dbReference type="GO" id="GO:0005737">
    <property type="term" value="C:cytoplasm"/>
    <property type="evidence" value="ECO:0007669"/>
    <property type="project" value="UniProtKB-SubCell"/>
</dbReference>
<dbReference type="InterPro" id="IPR018101">
    <property type="entry name" value="Transl_elong_Ts_CS"/>
</dbReference>
<sequence length="266" mass="29592">MVDITSSLVKELRERTNAGIVDCKQALTVSSGNIELAIENMRKSGAIKAAKKTGNAVSEGIVNIKTQSNYGVMIEVNCETDFVAKHSSFQLFVNRVLNSAFSDKINDLMVLRANFEEERIKLIVTMGENINIRRLAVIEGQLISYYLHNTRIGVLLSTISADTEFSKQIAMHIAASQPEYITPEDISKEVIQNEHEIQLGIAMKSGKSKEISEKIIKGRMQKFMDSISLTGQTFILDQSKTIGQCLKEKNASVVDFIRFQVGDAIR</sequence>
<dbReference type="RefSeq" id="WP_157992502.1">
    <property type="nucleotide sequence ID" value="NZ_LR217713.1"/>
</dbReference>
<evidence type="ECO:0000259" key="10">
    <source>
        <dbReference type="Pfam" id="PF00889"/>
    </source>
</evidence>
<evidence type="ECO:0000313" key="11">
    <source>
        <dbReference type="EMBL" id="VFP81858.1"/>
    </source>
</evidence>
<evidence type="ECO:0000313" key="12">
    <source>
        <dbReference type="Proteomes" id="UP000294441"/>
    </source>
</evidence>
<dbReference type="PROSITE" id="PS01126">
    <property type="entry name" value="EF_TS_1"/>
    <property type="match status" value="1"/>
</dbReference>
<dbReference type="SUPFAM" id="SSF54713">
    <property type="entry name" value="Elongation factor Ts (EF-Ts), dimerisation domain"/>
    <property type="match status" value="1"/>
</dbReference>
<name>A0A451D7R0_9GAMM</name>
<dbReference type="InterPro" id="IPR001816">
    <property type="entry name" value="Transl_elong_EFTs/EF1B"/>
</dbReference>
<dbReference type="GeneID" id="66304469"/>
<dbReference type="Gene3D" id="1.10.8.10">
    <property type="entry name" value="DNA helicase RuvA subunit, C-terminal domain"/>
    <property type="match status" value="1"/>
</dbReference>
<evidence type="ECO:0000256" key="9">
    <source>
        <dbReference type="RuleBase" id="RU000643"/>
    </source>
</evidence>
<reference evidence="11 12" key="1">
    <citation type="submission" date="2019-02" db="EMBL/GenBank/DDBJ databases">
        <authorList>
            <person name="Manzano-Marin A."/>
            <person name="Manzano-Marin A."/>
        </authorList>
    </citation>
    <scope>NUCLEOTIDE SEQUENCE [LARGE SCALE GENOMIC DNA]</scope>
    <source>
        <strain evidence="11 12">ErCicurvipes</strain>
    </source>
</reference>
<protein>
    <recommendedName>
        <fullName evidence="3 7">Elongation factor Ts</fullName>
        <shortName evidence="7">EF-Ts</shortName>
    </recommendedName>
</protein>
<dbReference type="PANTHER" id="PTHR11741:SF0">
    <property type="entry name" value="ELONGATION FACTOR TS, MITOCHONDRIAL"/>
    <property type="match status" value="1"/>
</dbReference>
<evidence type="ECO:0000256" key="7">
    <source>
        <dbReference type="HAMAP-Rule" id="MF_00050"/>
    </source>
</evidence>
<dbReference type="Gene3D" id="3.30.479.20">
    <property type="entry name" value="Elongation factor Ts, dimerisation domain"/>
    <property type="match status" value="2"/>
</dbReference>
<dbReference type="Pfam" id="PF00889">
    <property type="entry name" value="EF_TS"/>
    <property type="match status" value="1"/>
</dbReference>
<dbReference type="FunFam" id="1.10.8.10:FF:000001">
    <property type="entry name" value="Elongation factor Ts"/>
    <property type="match status" value="1"/>
</dbReference>
<evidence type="ECO:0000256" key="4">
    <source>
        <dbReference type="ARBA" id="ARBA00022490"/>
    </source>
</evidence>
<comment type="similarity">
    <text evidence="2 7 8">Belongs to the EF-Ts family.</text>
</comment>
<feature type="domain" description="Translation elongation factor EFTs/EF1B dimerisation" evidence="10">
    <location>
        <begin position="71"/>
        <end position="262"/>
    </location>
</feature>
<accession>A0A451D7R0</accession>
<dbReference type="FunFam" id="3.30.479.20:FF:000001">
    <property type="entry name" value="Elongation factor Ts"/>
    <property type="match status" value="1"/>
</dbReference>
<evidence type="ECO:0000256" key="1">
    <source>
        <dbReference type="ARBA" id="ARBA00004496"/>
    </source>
</evidence>
<comment type="subcellular location">
    <subcellularLocation>
        <location evidence="1 7 9">Cytoplasm</location>
    </subcellularLocation>
</comment>
<dbReference type="Proteomes" id="UP000294441">
    <property type="component" value="Chromosome 1"/>
</dbReference>
<dbReference type="PANTHER" id="PTHR11741">
    <property type="entry name" value="ELONGATION FACTOR TS"/>
    <property type="match status" value="1"/>
</dbReference>
<evidence type="ECO:0000256" key="2">
    <source>
        <dbReference type="ARBA" id="ARBA00005532"/>
    </source>
</evidence>
<keyword evidence="5 7" id="KW-0251">Elongation factor</keyword>
<dbReference type="SUPFAM" id="SSF46934">
    <property type="entry name" value="UBA-like"/>
    <property type="match status" value="1"/>
</dbReference>
<dbReference type="OrthoDB" id="9808348at2"/>
<dbReference type="InterPro" id="IPR014039">
    <property type="entry name" value="Transl_elong_EFTs/EF1B_dimer"/>
</dbReference>
<keyword evidence="6 7" id="KW-0648">Protein biosynthesis</keyword>
<dbReference type="AlphaFoldDB" id="A0A451D7R0"/>
<dbReference type="EMBL" id="LR217713">
    <property type="protein sequence ID" value="VFP81858.1"/>
    <property type="molecule type" value="Genomic_DNA"/>
</dbReference>
<proteinExistence type="inferred from homology"/>
<dbReference type="CDD" id="cd14275">
    <property type="entry name" value="UBA_EF-Ts"/>
    <property type="match status" value="1"/>
</dbReference>
<organism evidence="11 12">
    <name type="scientific">Candidatus Erwinia haradaeae</name>
    <dbReference type="NCBI Taxonomy" id="1922217"/>
    <lineage>
        <taxon>Bacteria</taxon>
        <taxon>Pseudomonadati</taxon>
        <taxon>Pseudomonadota</taxon>
        <taxon>Gammaproteobacteria</taxon>
        <taxon>Enterobacterales</taxon>
        <taxon>Erwiniaceae</taxon>
        <taxon>Erwinia</taxon>
    </lineage>
</organism>
<dbReference type="GO" id="GO:0003746">
    <property type="term" value="F:translation elongation factor activity"/>
    <property type="evidence" value="ECO:0007669"/>
    <property type="project" value="UniProtKB-UniRule"/>
</dbReference>
<feature type="region of interest" description="Involved in Mg(2+) ion dislocation from EF-Tu" evidence="7">
    <location>
        <begin position="80"/>
        <end position="83"/>
    </location>
</feature>
<dbReference type="HAMAP" id="MF_00050">
    <property type="entry name" value="EF_Ts"/>
    <property type="match status" value="1"/>
</dbReference>
<dbReference type="InterPro" id="IPR009060">
    <property type="entry name" value="UBA-like_sf"/>
</dbReference>
<dbReference type="Gene3D" id="1.10.286.20">
    <property type="match status" value="1"/>
</dbReference>
<dbReference type="PROSITE" id="PS01127">
    <property type="entry name" value="EF_TS_2"/>
    <property type="match status" value="1"/>
</dbReference>
<keyword evidence="4 7" id="KW-0963">Cytoplasm</keyword>
<comment type="function">
    <text evidence="7 8">Associates with the EF-Tu.GDP complex and induces the exchange of GDP to GTP. It remains bound to the aminoacyl-tRNA.EF-Tu.GTP complex up to the GTP hydrolysis stage on the ribosome.</text>
</comment>
<evidence type="ECO:0000256" key="5">
    <source>
        <dbReference type="ARBA" id="ARBA00022768"/>
    </source>
</evidence>
<evidence type="ECO:0000256" key="3">
    <source>
        <dbReference type="ARBA" id="ARBA00016956"/>
    </source>
</evidence>